<dbReference type="AlphaFoldDB" id="A0A218WSM0"/>
<dbReference type="FunFam" id="3.40.50.2000:FF:000143">
    <property type="entry name" value="UDP-glycosyltransferase 89B1"/>
    <property type="match status" value="1"/>
</dbReference>
<dbReference type="Pfam" id="PF00201">
    <property type="entry name" value="UDPGT"/>
    <property type="match status" value="1"/>
</dbReference>
<keyword evidence="6" id="KW-1185">Reference proteome</keyword>
<organism evidence="4 5">
    <name type="scientific">Punica granatum</name>
    <name type="common">Pomegranate</name>
    <dbReference type="NCBI Taxonomy" id="22663"/>
    <lineage>
        <taxon>Eukaryota</taxon>
        <taxon>Viridiplantae</taxon>
        <taxon>Streptophyta</taxon>
        <taxon>Embryophyta</taxon>
        <taxon>Tracheophyta</taxon>
        <taxon>Spermatophyta</taxon>
        <taxon>Magnoliopsida</taxon>
        <taxon>eudicotyledons</taxon>
        <taxon>Gunneridae</taxon>
        <taxon>Pentapetalae</taxon>
        <taxon>rosids</taxon>
        <taxon>malvids</taxon>
        <taxon>Myrtales</taxon>
        <taxon>Lythraceae</taxon>
        <taxon>Punica</taxon>
    </lineage>
</organism>
<sequence length="467" mass="51302">MEEMPVHLLVFPYPAQGHTRPLLDLAHRLAIRPGLTLTIITTPKNLPALSPLLSAHPSTVRPLVLPFPPHPALPPGVENVRDIGIHANPTIMSALRSLRGPISDWFHSHPDPPAAIISDFFLGWTHHLAVDLGIPRFAFFSSGAFLTSVSDYCWRNLATVRSLEVVPLPDIPNTPSFREEHLPFLFRFYRESDPDWENIKDGMIANTSSYGCIFNSFEALEGQYLAHLKRKMGHGRVYGVGPLSLVGLSNGSDPANPDDAVFRWLDGHSDGSVLYVCFGSQKVMRKDQVKALACGLENSGAHFIWVVKMSSAEEVDNGVGPFLDEFEMRVAGRGMIIRGWAPQVAILGHRAVGRFLSHCGWNSVLEAIVAGVVLLAWPMQADQYVNARLLVEDMGVAFRVCEGADTVPDPEKLSQAISGLMGEDAKERARARELTDRALAAAMPEGSSSRDLDALVKEVFLLDQVQK</sequence>
<dbReference type="Proteomes" id="UP000197138">
    <property type="component" value="Unassembled WGS sequence"/>
</dbReference>
<comment type="similarity">
    <text evidence="1">Belongs to the UDP-glycosyltransferase family.</text>
</comment>
<gene>
    <name evidence="7" type="primary">LOC116210857</name>
    <name evidence="4" type="ORF">CDL15_Pgr009508</name>
</gene>
<proteinExistence type="inferred from homology"/>
<name>A0A218WSM0_PUNGR</name>
<dbReference type="GO" id="GO:0035251">
    <property type="term" value="F:UDP-glucosyltransferase activity"/>
    <property type="evidence" value="ECO:0007669"/>
    <property type="project" value="TreeGrafter"/>
</dbReference>
<keyword evidence="2" id="KW-0328">Glycosyltransferase</keyword>
<dbReference type="CDD" id="cd03784">
    <property type="entry name" value="GT1_Gtf-like"/>
    <property type="match status" value="1"/>
</dbReference>
<dbReference type="Gene3D" id="3.40.50.2000">
    <property type="entry name" value="Glycogen Phosphorylase B"/>
    <property type="match status" value="2"/>
</dbReference>
<evidence type="ECO:0000256" key="3">
    <source>
        <dbReference type="ARBA" id="ARBA00022679"/>
    </source>
</evidence>
<evidence type="ECO:0000313" key="7">
    <source>
        <dbReference type="RefSeq" id="XP_031400821.1"/>
    </source>
</evidence>
<dbReference type="FunFam" id="3.40.50.2000:FF:000064">
    <property type="entry name" value="Glycosyltransferase"/>
    <property type="match status" value="1"/>
</dbReference>
<protein>
    <submittedName>
        <fullName evidence="7">UDP-glycosyltransferase 89A2-like</fullName>
    </submittedName>
</protein>
<evidence type="ECO:0000313" key="4">
    <source>
        <dbReference type="EMBL" id="OWM75864.1"/>
    </source>
</evidence>
<dbReference type="InterPro" id="IPR002213">
    <property type="entry name" value="UDP_glucos_trans"/>
</dbReference>
<dbReference type="SUPFAM" id="SSF53756">
    <property type="entry name" value="UDP-Glycosyltransferase/glycogen phosphorylase"/>
    <property type="match status" value="1"/>
</dbReference>
<dbReference type="GeneID" id="116210857"/>
<keyword evidence="3" id="KW-0808">Transferase</keyword>
<evidence type="ECO:0000313" key="6">
    <source>
        <dbReference type="Proteomes" id="UP000515151"/>
    </source>
</evidence>
<accession>A0A218WSM0</accession>
<evidence type="ECO:0000256" key="2">
    <source>
        <dbReference type="ARBA" id="ARBA00022676"/>
    </source>
</evidence>
<reference evidence="6" key="3">
    <citation type="journal article" date="2020" name="Plant Biotechnol. J.">
        <title>The pomegranate (Punica granatum L.) draft genome dissects genetic divergence between soft- and hard-seeded cultivars.</title>
        <authorList>
            <person name="Luo X."/>
            <person name="Li H."/>
            <person name="Wu Z."/>
            <person name="Yao W."/>
            <person name="Zhao P."/>
            <person name="Cao D."/>
            <person name="Yu H."/>
            <person name="Li K."/>
            <person name="Poudel K."/>
            <person name="Zhao D."/>
            <person name="Zhang F."/>
            <person name="Xia X."/>
            <person name="Chen L."/>
            <person name="Wang Q."/>
            <person name="Jing D."/>
            <person name="Cao S."/>
        </authorList>
    </citation>
    <scope>NUCLEOTIDE SEQUENCE [LARGE SCALE GENOMIC DNA]</scope>
</reference>
<dbReference type="Proteomes" id="UP000515151">
    <property type="component" value="Chromosome 6"/>
</dbReference>
<dbReference type="PANTHER" id="PTHR48047">
    <property type="entry name" value="GLYCOSYLTRANSFERASE"/>
    <property type="match status" value="1"/>
</dbReference>
<reference evidence="5" key="1">
    <citation type="journal article" date="2017" name="Plant J.">
        <title>The pomegranate (Punica granatum L.) genome and the genomics of punicalagin biosynthesis.</title>
        <authorList>
            <person name="Qin G."/>
            <person name="Xu C."/>
            <person name="Ming R."/>
            <person name="Tang H."/>
            <person name="Guyot R."/>
            <person name="Kramer E.M."/>
            <person name="Hu Y."/>
            <person name="Yi X."/>
            <person name="Qi Y."/>
            <person name="Xu X."/>
            <person name="Gao Z."/>
            <person name="Pan H."/>
            <person name="Jian J."/>
            <person name="Tian Y."/>
            <person name="Yue Z."/>
            <person name="Xu Y."/>
        </authorList>
    </citation>
    <scope>NUCLEOTIDE SEQUENCE [LARGE SCALE GENOMIC DNA]</scope>
    <source>
        <strain evidence="5">cv. Dabenzi</strain>
    </source>
</reference>
<dbReference type="OrthoDB" id="5835829at2759"/>
<dbReference type="PANTHER" id="PTHR48047:SF28">
    <property type="entry name" value="F11M15.8 PROTEIN"/>
    <property type="match status" value="1"/>
</dbReference>
<dbReference type="RefSeq" id="XP_031400821.1">
    <property type="nucleotide sequence ID" value="XM_031544961.1"/>
</dbReference>
<dbReference type="EMBL" id="MTKT01003224">
    <property type="protein sequence ID" value="OWM75864.1"/>
    <property type="molecule type" value="Genomic_DNA"/>
</dbReference>
<evidence type="ECO:0000313" key="5">
    <source>
        <dbReference type="Proteomes" id="UP000197138"/>
    </source>
</evidence>
<evidence type="ECO:0000256" key="1">
    <source>
        <dbReference type="ARBA" id="ARBA00009995"/>
    </source>
</evidence>
<reference evidence="4" key="2">
    <citation type="submission" date="2017-06" db="EMBL/GenBank/DDBJ databases">
        <title>The pomegranate genome and the genomics of punicalagin biosynthesis.</title>
        <authorList>
            <person name="Xu C."/>
        </authorList>
    </citation>
    <scope>NUCLEOTIDE SEQUENCE [LARGE SCALE GENOMIC DNA]</scope>
    <source>
        <tissue evidence="4">Fresh leaf</tissue>
    </source>
</reference>
<reference evidence="7" key="4">
    <citation type="submission" date="2025-04" db="UniProtKB">
        <authorList>
            <consortium name="RefSeq"/>
        </authorList>
    </citation>
    <scope>IDENTIFICATION</scope>
    <source>
        <tissue evidence="7">Leaf</tissue>
    </source>
</reference>